<name>A0A0J7JUL6_LASNI</name>
<dbReference type="Proteomes" id="UP000036403">
    <property type="component" value="Unassembled WGS sequence"/>
</dbReference>
<evidence type="ECO:0000256" key="1">
    <source>
        <dbReference type="SAM" id="MobiDB-lite"/>
    </source>
</evidence>
<protein>
    <submittedName>
        <fullName evidence="2">Reverse transcriptase and recombinase</fullName>
    </submittedName>
</protein>
<feature type="region of interest" description="Disordered" evidence="1">
    <location>
        <begin position="138"/>
        <end position="175"/>
    </location>
</feature>
<dbReference type="GO" id="GO:0003964">
    <property type="term" value="F:RNA-directed DNA polymerase activity"/>
    <property type="evidence" value="ECO:0007669"/>
    <property type="project" value="UniProtKB-KW"/>
</dbReference>
<sequence length="175" mass="19483">MYPRKGNCPIYTPKLNPEVEAIVNDTVKKRDKYLAMDQDLCGASLSSLGKAVNMILNDKKAEIDRKELLTALTDSGRLICELYKQLTKARKAFIYPGLDKKAKALLEKAETDEFLFGSTLSQRVKTAKSVEKVGLSLKSQATEKKPPFRSRTGLNWRGPPAKSSNQSQAGYNRKA</sequence>
<feature type="compositionally biased region" description="Polar residues" evidence="1">
    <location>
        <begin position="162"/>
        <end position="175"/>
    </location>
</feature>
<evidence type="ECO:0000313" key="2">
    <source>
        <dbReference type="EMBL" id="KMQ81789.1"/>
    </source>
</evidence>
<feature type="non-terminal residue" evidence="2">
    <location>
        <position position="175"/>
    </location>
</feature>
<comment type="caution">
    <text evidence="2">The sequence shown here is derived from an EMBL/GenBank/DDBJ whole genome shotgun (WGS) entry which is preliminary data.</text>
</comment>
<keyword evidence="2" id="KW-0808">Transferase</keyword>
<dbReference type="EMBL" id="LBMM01031635">
    <property type="protein sequence ID" value="KMQ81789.1"/>
    <property type="molecule type" value="Genomic_DNA"/>
</dbReference>
<dbReference type="OrthoDB" id="7699186at2759"/>
<dbReference type="AlphaFoldDB" id="A0A0J7JUL6"/>
<keyword evidence="2" id="KW-0695">RNA-directed DNA polymerase</keyword>
<dbReference type="PaxDb" id="67767-A0A0J7JUL6"/>
<organism evidence="2 3">
    <name type="scientific">Lasius niger</name>
    <name type="common">Black garden ant</name>
    <dbReference type="NCBI Taxonomy" id="67767"/>
    <lineage>
        <taxon>Eukaryota</taxon>
        <taxon>Metazoa</taxon>
        <taxon>Ecdysozoa</taxon>
        <taxon>Arthropoda</taxon>
        <taxon>Hexapoda</taxon>
        <taxon>Insecta</taxon>
        <taxon>Pterygota</taxon>
        <taxon>Neoptera</taxon>
        <taxon>Endopterygota</taxon>
        <taxon>Hymenoptera</taxon>
        <taxon>Apocrita</taxon>
        <taxon>Aculeata</taxon>
        <taxon>Formicoidea</taxon>
        <taxon>Formicidae</taxon>
        <taxon>Formicinae</taxon>
        <taxon>Lasius</taxon>
        <taxon>Lasius</taxon>
    </lineage>
</organism>
<reference evidence="2 3" key="1">
    <citation type="submission" date="2015-04" db="EMBL/GenBank/DDBJ databases">
        <title>Lasius niger genome sequencing.</title>
        <authorList>
            <person name="Konorov E.A."/>
            <person name="Nikitin M.A."/>
            <person name="Kirill M.V."/>
            <person name="Chang P."/>
        </authorList>
    </citation>
    <scope>NUCLEOTIDE SEQUENCE [LARGE SCALE GENOMIC DNA]</scope>
    <source>
        <tissue evidence="2">Whole</tissue>
    </source>
</reference>
<gene>
    <name evidence="2" type="ORF">RF55_25203</name>
</gene>
<accession>A0A0J7JUL6</accession>
<evidence type="ECO:0000313" key="3">
    <source>
        <dbReference type="Proteomes" id="UP000036403"/>
    </source>
</evidence>
<proteinExistence type="predicted"/>
<keyword evidence="3" id="KW-1185">Reference proteome</keyword>
<keyword evidence="2" id="KW-0548">Nucleotidyltransferase</keyword>
<dbReference type="PANTHER" id="PTHR34239">
    <property type="entry name" value="APPLE DOMAIN-CONTAINING PROTEIN"/>
    <property type="match status" value="1"/>
</dbReference>
<dbReference type="PANTHER" id="PTHR34239:SF2">
    <property type="entry name" value="TRANSPOSABLE ELEMENT P TRANSPOSASE_THAP9 CONSERVED DOMAIN-CONTAINING PROTEIN"/>
    <property type="match status" value="1"/>
</dbReference>